<comment type="subcellular location">
    <subcellularLocation>
        <location evidence="6">Cytoplasm</location>
    </subcellularLocation>
</comment>
<evidence type="ECO:0000256" key="5">
    <source>
        <dbReference type="ARBA" id="ARBA00047925"/>
    </source>
</evidence>
<comment type="cofactor">
    <cofactor evidence="6">
        <name>a divalent metal cation</name>
        <dbReference type="ChEBI" id="CHEBI:60240"/>
    </cofactor>
</comment>
<feature type="active site" description="Proton acceptor" evidence="6">
    <location>
        <position position="73"/>
    </location>
</feature>
<evidence type="ECO:0000313" key="7">
    <source>
        <dbReference type="EMBL" id="RAJ95632.1"/>
    </source>
</evidence>
<dbReference type="NCBIfam" id="NF002521">
    <property type="entry name" value="PRK01911.1"/>
    <property type="match status" value="1"/>
</dbReference>
<keyword evidence="3 6" id="KW-0521">NADP</keyword>
<dbReference type="InterPro" id="IPR002504">
    <property type="entry name" value="NADK"/>
</dbReference>
<comment type="catalytic activity">
    <reaction evidence="5 6">
        <text>NAD(+) + ATP = ADP + NADP(+) + H(+)</text>
        <dbReference type="Rhea" id="RHEA:18629"/>
        <dbReference type="ChEBI" id="CHEBI:15378"/>
        <dbReference type="ChEBI" id="CHEBI:30616"/>
        <dbReference type="ChEBI" id="CHEBI:57540"/>
        <dbReference type="ChEBI" id="CHEBI:58349"/>
        <dbReference type="ChEBI" id="CHEBI:456216"/>
        <dbReference type="EC" id="2.7.1.23"/>
    </reaction>
</comment>
<keyword evidence="6" id="KW-0067">ATP-binding</keyword>
<feature type="binding site" evidence="6">
    <location>
        <position position="179"/>
    </location>
    <ligand>
        <name>NAD(+)</name>
        <dbReference type="ChEBI" id="CHEBI:57540"/>
    </ligand>
</feature>
<dbReference type="Gene3D" id="3.40.50.10330">
    <property type="entry name" value="Probable inorganic polyphosphate/atp-NAD kinase, domain 1"/>
    <property type="match status" value="1"/>
</dbReference>
<dbReference type="OrthoDB" id="9774737at2"/>
<dbReference type="RefSeq" id="WP_111629434.1">
    <property type="nucleotide sequence ID" value="NZ_QLMC01000004.1"/>
</dbReference>
<keyword evidence="6" id="KW-0547">Nucleotide-binding</keyword>
<comment type="caution">
    <text evidence="6">Lacks conserved residue(s) required for the propagation of feature annotation.</text>
</comment>
<dbReference type="SUPFAM" id="SSF111331">
    <property type="entry name" value="NAD kinase/diacylglycerol kinase-like"/>
    <property type="match status" value="1"/>
</dbReference>
<feature type="binding site" evidence="6">
    <location>
        <begin position="73"/>
        <end position="74"/>
    </location>
    <ligand>
        <name>NAD(+)</name>
        <dbReference type="ChEBI" id="CHEBI:57540"/>
    </ligand>
</feature>
<dbReference type="AlphaFoldDB" id="A0A327WSE9"/>
<keyword evidence="6" id="KW-0963">Cytoplasm</keyword>
<dbReference type="EMBL" id="QLMC01000004">
    <property type="protein sequence ID" value="RAJ95632.1"/>
    <property type="molecule type" value="Genomic_DNA"/>
</dbReference>
<dbReference type="Proteomes" id="UP000248790">
    <property type="component" value="Unassembled WGS sequence"/>
</dbReference>
<dbReference type="GO" id="GO:0046872">
    <property type="term" value="F:metal ion binding"/>
    <property type="evidence" value="ECO:0007669"/>
    <property type="project" value="UniProtKB-UniRule"/>
</dbReference>
<evidence type="ECO:0000256" key="1">
    <source>
        <dbReference type="ARBA" id="ARBA00022679"/>
    </source>
</evidence>
<dbReference type="GO" id="GO:0019674">
    <property type="term" value="P:NAD+ metabolic process"/>
    <property type="evidence" value="ECO:0007669"/>
    <property type="project" value="InterPro"/>
</dbReference>
<keyword evidence="4 6" id="KW-0520">NAD</keyword>
<comment type="function">
    <text evidence="6">Involved in the regulation of the intracellular balance of NAD and NADP, and is a key enzyme in the biosynthesis of NADP. Catalyzes specifically the phosphorylation on 2'-hydroxyl of the adenosine moiety of NAD to yield NADP.</text>
</comment>
<feature type="binding site" evidence="6">
    <location>
        <begin position="149"/>
        <end position="150"/>
    </location>
    <ligand>
        <name>NAD(+)</name>
        <dbReference type="ChEBI" id="CHEBI:57540"/>
    </ligand>
</feature>
<feature type="binding site" evidence="6">
    <location>
        <begin position="190"/>
        <end position="195"/>
    </location>
    <ligand>
        <name>NAD(+)</name>
        <dbReference type="ChEBI" id="CHEBI:57540"/>
    </ligand>
</feature>
<dbReference type="GO" id="GO:0005737">
    <property type="term" value="C:cytoplasm"/>
    <property type="evidence" value="ECO:0007669"/>
    <property type="project" value="UniProtKB-SubCell"/>
</dbReference>
<dbReference type="InterPro" id="IPR017437">
    <property type="entry name" value="ATP-NAD_kinase_PpnK-typ_C"/>
</dbReference>
<gene>
    <name evidence="6" type="primary">nadK</name>
    <name evidence="7" type="ORF">LX87_03380</name>
</gene>
<dbReference type="GO" id="GO:0006741">
    <property type="term" value="P:NADP+ biosynthetic process"/>
    <property type="evidence" value="ECO:0007669"/>
    <property type="project" value="UniProtKB-UniRule"/>
</dbReference>
<dbReference type="GO" id="GO:0003951">
    <property type="term" value="F:NAD+ kinase activity"/>
    <property type="evidence" value="ECO:0007669"/>
    <property type="project" value="UniProtKB-UniRule"/>
</dbReference>
<sequence>MKIAIHGRNVVDLAAPFIQSMFDELARRQIEIQLSEIYRSALDLAGVAHHTTQTYTSYLDIFDADFAFSLGGDGTLLEVLTHAGPSSIPIVGINIGRLGFLTTISPENPESLPKLLQALAIGDYRIDERTLVNLQSDEDLFDGVPFGLNDVTITKTETSSMITVHTYLNGDFLNSYWADGLIISTATGSTGYSLSCGGPLLLPHTSNFIVTPISPHNLNVRPMVVPDSAQLSFEVESRSNTFLVSVDSRFRTVNTGTRLSVRKEKFAARLVKMSDDSFLSTLRNKLSWGWDIRN</sequence>
<dbReference type="GO" id="GO:0051287">
    <property type="term" value="F:NAD binding"/>
    <property type="evidence" value="ECO:0007669"/>
    <property type="project" value="UniProtKB-ARBA"/>
</dbReference>
<keyword evidence="8" id="KW-1185">Reference proteome</keyword>
<dbReference type="GO" id="GO:0005524">
    <property type="term" value="F:ATP binding"/>
    <property type="evidence" value="ECO:0007669"/>
    <property type="project" value="UniProtKB-KW"/>
</dbReference>
<accession>A0A327WSE9</accession>
<dbReference type="EC" id="2.7.1.23" evidence="6"/>
<evidence type="ECO:0000256" key="4">
    <source>
        <dbReference type="ARBA" id="ARBA00023027"/>
    </source>
</evidence>
<comment type="similarity">
    <text evidence="6">Belongs to the NAD kinase family.</text>
</comment>
<proteinExistence type="inferred from homology"/>
<dbReference type="Pfam" id="PF20143">
    <property type="entry name" value="NAD_kinase_C"/>
    <property type="match status" value="1"/>
</dbReference>
<evidence type="ECO:0000256" key="3">
    <source>
        <dbReference type="ARBA" id="ARBA00022857"/>
    </source>
</evidence>
<dbReference type="InterPro" id="IPR017438">
    <property type="entry name" value="ATP-NAD_kinase_N"/>
</dbReference>
<comment type="caution">
    <text evidence="7">The sequence shown here is derived from an EMBL/GenBank/DDBJ whole genome shotgun (WGS) entry which is preliminary data.</text>
</comment>
<keyword evidence="1 6" id="KW-0808">Transferase</keyword>
<evidence type="ECO:0000256" key="6">
    <source>
        <dbReference type="HAMAP-Rule" id="MF_00361"/>
    </source>
</evidence>
<reference evidence="7 8" key="1">
    <citation type="submission" date="2018-06" db="EMBL/GenBank/DDBJ databases">
        <title>Genomic Encyclopedia of Archaeal and Bacterial Type Strains, Phase II (KMG-II): from individual species to whole genera.</title>
        <authorList>
            <person name="Goeker M."/>
        </authorList>
    </citation>
    <scope>NUCLEOTIDE SEQUENCE [LARGE SCALE GENOMIC DNA]</scope>
    <source>
        <strain evidence="7 8">DSM 21851</strain>
    </source>
</reference>
<organism evidence="7 8">
    <name type="scientific">Larkinella arboricola</name>
    <dbReference type="NCBI Taxonomy" id="643671"/>
    <lineage>
        <taxon>Bacteria</taxon>
        <taxon>Pseudomonadati</taxon>
        <taxon>Bacteroidota</taxon>
        <taxon>Cytophagia</taxon>
        <taxon>Cytophagales</taxon>
        <taxon>Spirosomataceae</taxon>
        <taxon>Larkinella</taxon>
    </lineage>
</organism>
<dbReference type="Gene3D" id="2.60.200.30">
    <property type="entry name" value="Probable inorganic polyphosphate/atp-NAD kinase, domain 2"/>
    <property type="match status" value="1"/>
</dbReference>
<dbReference type="PANTHER" id="PTHR20275:SF0">
    <property type="entry name" value="NAD KINASE"/>
    <property type="match status" value="1"/>
</dbReference>
<evidence type="ECO:0000256" key="2">
    <source>
        <dbReference type="ARBA" id="ARBA00022777"/>
    </source>
</evidence>
<dbReference type="PANTHER" id="PTHR20275">
    <property type="entry name" value="NAD KINASE"/>
    <property type="match status" value="1"/>
</dbReference>
<dbReference type="Pfam" id="PF01513">
    <property type="entry name" value="NAD_kinase"/>
    <property type="match status" value="1"/>
</dbReference>
<dbReference type="InterPro" id="IPR016064">
    <property type="entry name" value="NAD/diacylglycerol_kinase_sf"/>
</dbReference>
<dbReference type="HAMAP" id="MF_00361">
    <property type="entry name" value="NAD_kinase"/>
    <property type="match status" value="1"/>
</dbReference>
<evidence type="ECO:0000313" key="8">
    <source>
        <dbReference type="Proteomes" id="UP000248790"/>
    </source>
</evidence>
<protein>
    <recommendedName>
        <fullName evidence="6">NAD kinase</fullName>
        <ecNumber evidence="6">2.7.1.23</ecNumber>
    </recommendedName>
    <alternativeName>
        <fullName evidence="6">ATP-dependent NAD kinase</fullName>
    </alternativeName>
</protein>
<keyword evidence="2 6" id="KW-0418">Kinase</keyword>
<name>A0A327WSE9_LARAB</name>